<organism evidence="1 2">
    <name type="scientific">Caballeronia telluris</name>
    <dbReference type="NCBI Taxonomy" id="326475"/>
    <lineage>
        <taxon>Bacteria</taxon>
        <taxon>Pseudomonadati</taxon>
        <taxon>Pseudomonadota</taxon>
        <taxon>Betaproteobacteria</taxon>
        <taxon>Burkholderiales</taxon>
        <taxon>Burkholderiaceae</taxon>
        <taxon>Caballeronia</taxon>
    </lineage>
</organism>
<proteinExistence type="predicted"/>
<accession>A0A158ET84</accession>
<name>A0A158ET84_9BURK</name>
<sequence length="181" mass="20095">MNKPDPQRELRKAVADLLRHPIEDVELVWNALSTDERERLKPILSAASGLNEQASARLATAFHAQPEQSVESGRDIALLAYQVATMPVELAARLLGSLESNHQRAISSRLPATRLCAMREHRDMDSVTEHARRAWLEVCVRVATDEPARSNLGDKRVTRAASSGSFPGKLLRVLRRFGVQA</sequence>
<dbReference type="STRING" id="326475.AWB66_00220"/>
<dbReference type="EMBL" id="FCNZ02000001">
    <property type="protein sequence ID" value="SAL10683.1"/>
    <property type="molecule type" value="Genomic_DNA"/>
</dbReference>
<reference evidence="1" key="1">
    <citation type="submission" date="2016-01" db="EMBL/GenBank/DDBJ databases">
        <authorList>
            <person name="Peeters Charlotte."/>
        </authorList>
    </citation>
    <scope>NUCLEOTIDE SEQUENCE</scope>
    <source>
        <strain evidence="1">LMG 22936</strain>
    </source>
</reference>
<dbReference type="RefSeq" id="WP_087628412.1">
    <property type="nucleotide sequence ID" value="NZ_FCNZ02000001.1"/>
</dbReference>
<evidence type="ECO:0000313" key="2">
    <source>
        <dbReference type="Proteomes" id="UP000054717"/>
    </source>
</evidence>
<keyword evidence="2" id="KW-1185">Reference proteome</keyword>
<protein>
    <submittedName>
        <fullName evidence="1">Uncharacterized protein</fullName>
    </submittedName>
</protein>
<dbReference type="Proteomes" id="UP000054717">
    <property type="component" value="Unassembled WGS sequence"/>
</dbReference>
<evidence type="ECO:0000313" key="1">
    <source>
        <dbReference type="EMBL" id="SAL10683.1"/>
    </source>
</evidence>
<dbReference type="AlphaFoldDB" id="A0A158ET84"/>
<gene>
    <name evidence="1" type="ORF">AWB66_00220</name>
</gene>
<comment type="caution">
    <text evidence="1">The sequence shown here is derived from an EMBL/GenBank/DDBJ whole genome shotgun (WGS) entry which is preliminary data.</text>
</comment>